<comment type="caution">
    <text evidence="2">The sequence shown here is derived from an EMBL/GenBank/DDBJ whole genome shotgun (WGS) entry which is preliminary data.</text>
</comment>
<dbReference type="InterPro" id="IPR000182">
    <property type="entry name" value="GNAT_dom"/>
</dbReference>
<evidence type="ECO:0000259" key="1">
    <source>
        <dbReference type="PROSITE" id="PS51186"/>
    </source>
</evidence>
<accession>A0A944CFH6</accession>
<reference evidence="2" key="2">
    <citation type="journal article" date="2021" name="Microorganisms">
        <title>Bacterial Dimethylsulfoniopropionate Biosynthesis in the East China Sea.</title>
        <authorList>
            <person name="Liu J."/>
            <person name="Zhang Y."/>
            <person name="Liu J."/>
            <person name="Zhong H."/>
            <person name="Williams B.T."/>
            <person name="Zheng Y."/>
            <person name="Curson A.R.J."/>
            <person name="Sun C."/>
            <person name="Sun H."/>
            <person name="Song D."/>
            <person name="Wagner Mackenzie B."/>
            <person name="Bermejo Martinez A."/>
            <person name="Todd J.D."/>
            <person name="Zhang X.H."/>
        </authorList>
    </citation>
    <scope>NUCLEOTIDE SEQUENCE</scope>
    <source>
        <strain evidence="2">AESS21</strain>
    </source>
</reference>
<reference evidence="2" key="1">
    <citation type="submission" date="2018-08" db="EMBL/GenBank/DDBJ databases">
        <authorList>
            <person name="Jin W."/>
            <person name="Wang H."/>
            <person name="Yang Y."/>
            <person name="Li M."/>
            <person name="Liu J."/>
        </authorList>
    </citation>
    <scope>NUCLEOTIDE SEQUENCE</scope>
    <source>
        <strain evidence="2">AESS21</strain>
    </source>
</reference>
<dbReference type="Proteomes" id="UP000705379">
    <property type="component" value="Unassembled WGS sequence"/>
</dbReference>
<dbReference type="InterPro" id="IPR016181">
    <property type="entry name" value="Acyl_CoA_acyltransferase"/>
</dbReference>
<dbReference type="Pfam" id="PF00583">
    <property type="entry name" value="Acetyltransf_1"/>
    <property type="match status" value="1"/>
</dbReference>
<sequence>MPELIRESVASDFPVLEGLYPQAFPDEDLLPLLRDLFASDCDLLSLVAETDGAVVGHVVFTMVQVGGTDAKAALLGPVAVAPNRQKQGIGSALIERGFGLLADENVSHIFVLGDPAYYGRFGFGPESKVVTPFEIPVEWREGWQSRTLSDGASDVSGTLVVPDPWNKRDLWAPPE</sequence>
<protein>
    <submittedName>
        <fullName evidence="2">N-acetyltransferase</fullName>
    </submittedName>
</protein>
<gene>
    <name evidence="2" type="ORF">DYI23_13765</name>
</gene>
<evidence type="ECO:0000313" key="3">
    <source>
        <dbReference type="Proteomes" id="UP000705379"/>
    </source>
</evidence>
<dbReference type="EMBL" id="QTKU01000003">
    <property type="protein sequence ID" value="MBS8261286.1"/>
    <property type="molecule type" value="Genomic_DNA"/>
</dbReference>
<organism evidence="2 3">
    <name type="scientific">Roseibium polysiphoniae</name>
    <dbReference type="NCBI Taxonomy" id="2571221"/>
    <lineage>
        <taxon>Bacteria</taxon>
        <taxon>Pseudomonadati</taxon>
        <taxon>Pseudomonadota</taxon>
        <taxon>Alphaproteobacteria</taxon>
        <taxon>Hyphomicrobiales</taxon>
        <taxon>Stappiaceae</taxon>
        <taxon>Roseibium</taxon>
    </lineage>
</organism>
<dbReference type="AlphaFoldDB" id="A0A944CFH6"/>
<dbReference type="CDD" id="cd04301">
    <property type="entry name" value="NAT_SF"/>
    <property type="match status" value="1"/>
</dbReference>
<feature type="domain" description="N-acetyltransferase" evidence="1">
    <location>
        <begin position="3"/>
        <end position="144"/>
    </location>
</feature>
<dbReference type="SUPFAM" id="SSF55729">
    <property type="entry name" value="Acyl-CoA N-acyltransferases (Nat)"/>
    <property type="match status" value="1"/>
</dbReference>
<dbReference type="RefSeq" id="WP_213216704.1">
    <property type="nucleotide sequence ID" value="NZ_QTKU01000003.1"/>
</dbReference>
<name>A0A944CFH6_9HYPH</name>
<dbReference type="GO" id="GO:0016747">
    <property type="term" value="F:acyltransferase activity, transferring groups other than amino-acyl groups"/>
    <property type="evidence" value="ECO:0007669"/>
    <property type="project" value="InterPro"/>
</dbReference>
<proteinExistence type="predicted"/>
<evidence type="ECO:0000313" key="2">
    <source>
        <dbReference type="EMBL" id="MBS8261286.1"/>
    </source>
</evidence>
<dbReference type="Gene3D" id="3.40.630.30">
    <property type="match status" value="1"/>
</dbReference>
<dbReference type="PROSITE" id="PS51186">
    <property type="entry name" value="GNAT"/>
    <property type="match status" value="1"/>
</dbReference>